<dbReference type="GO" id="GO:0004777">
    <property type="term" value="F:succinate-semialdehyde dehydrogenase (NAD+) activity"/>
    <property type="evidence" value="ECO:0007669"/>
    <property type="project" value="TreeGrafter"/>
</dbReference>
<dbReference type="InterPro" id="IPR016163">
    <property type="entry name" value="Ald_DH_C"/>
</dbReference>
<dbReference type="RefSeq" id="WP_139623934.1">
    <property type="nucleotide sequence ID" value="NZ_VDMP01000026.1"/>
</dbReference>
<dbReference type="GO" id="GO:0004030">
    <property type="term" value="F:aldehyde dehydrogenase [NAD(P)+] activity"/>
    <property type="evidence" value="ECO:0007669"/>
    <property type="project" value="InterPro"/>
</dbReference>
<dbReference type="PANTHER" id="PTHR43217">
    <property type="entry name" value="SUCCINATE SEMIALDEHYDE DEHYDROGENASE [NAD(P)+] SAD"/>
    <property type="match status" value="1"/>
</dbReference>
<keyword evidence="6" id="KW-1185">Reference proteome</keyword>
<dbReference type="InterPro" id="IPR016161">
    <property type="entry name" value="Ald_DH/histidinol_DH"/>
</dbReference>
<dbReference type="SUPFAM" id="SSF53720">
    <property type="entry name" value="ALDH-like"/>
    <property type="match status" value="1"/>
</dbReference>
<dbReference type="Pfam" id="PF00171">
    <property type="entry name" value="Aldedh"/>
    <property type="match status" value="1"/>
</dbReference>
<comment type="similarity">
    <text evidence="1">Belongs to the aldehyde dehydrogenase family.</text>
</comment>
<comment type="caution">
    <text evidence="5">The sequence shown here is derived from an EMBL/GenBank/DDBJ whole genome shotgun (WGS) entry which is preliminary data.</text>
</comment>
<dbReference type="Gene3D" id="3.40.605.10">
    <property type="entry name" value="Aldehyde Dehydrogenase, Chain A, domain 1"/>
    <property type="match status" value="1"/>
</dbReference>
<evidence type="ECO:0000313" key="6">
    <source>
        <dbReference type="Proteomes" id="UP000313231"/>
    </source>
</evidence>
<evidence type="ECO:0000259" key="4">
    <source>
        <dbReference type="Pfam" id="PF00171"/>
    </source>
</evidence>
<evidence type="ECO:0000256" key="1">
    <source>
        <dbReference type="ARBA" id="ARBA00009986"/>
    </source>
</evidence>
<dbReference type="OrthoDB" id="6882680at2"/>
<dbReference type="InterPro" id="IPR016162">
    <property type="entry name" value="Ald_DH_N"/>
</dbReference>
<dbReference type="InterPro" id="IPR015590">
    <property type="entry name" value="Aldehyde_DH_dom"/>
</dbReference>
<protein>
    <submittedName>
        <fullName evidence="5">NAD-dependent succinate-semialdehyde dehydrogenase</fullName>
    </submittedName>
</protein>
<dbReference type="Gene3D" id="3.40.309.10">
    <property type="entry name" value="Aldehyde Dehydrogenase, Chain A, domain 2"/>
    <property type="match status" value="1"/>
</dbReference>
<feature type="domain" description="Aldehyde dehydrogenase" evidence="4">
    <location>
        <begin position="3"/>
        <end position="443"/>
    </location>
</feature>
<organism evidence="5 6">
    <name type="scientific">Nocardioides albidus</name>
    <dbReference type="NCBI Taxonomy" id="1517589"/>
    <lineage>
        <taxon>Bacteria</taxon>
        <taxon>Bacillati</taxon>
        <taxon>Actinomycetota</taxon>
        <taxon>Actinomycetes</taxon>
        <taxon>Propionibacteriales</taxon>
        <taxon>Nocardioidaceae</taxon>
        <taxon>Nocardioides</taxon>
    </lineage>
</organism>
<dbReference type="PANTHER" id="PTHR43217:SF2">
    <property type="entry name" value="SUCCINATE-SEMIALDEHYDE DEHYDROGENASE [NADP(+)]"/>
    <property type="match status" value="1"/>
</dbReference>
<dbReference type="FunFam" id="3.40.605.10:FF:000012">
    <property type="entry name" value="NAD-dependent succinate-semialdehyde dehydrogenase"/>
    <property type="match status" value="1"/>
</dbReference>
<proteinExistence type="inferred from homology"/>
<evidence type="ECO:0000256" key="2">
    <source>
        <dbReference type="ARBA" id="ARBA00022857"/>
    </source>
</evidence>
<dbReference type="CDD" id="cd07100">
    <property type="entry name" value="ALDH_SSADH1_GabD1"/>
    <property type="match status" value="1"/>
</dbReference>
<keyword evidence="2" id="KW-0521">NADP</keyword>
<name>A0A5C4VN93_9ACTN</name>
<gene>
    <name evidence="5" type="ORF">FHP29_16300</name>
</gene>
<accession>A0A5C4VN93</accession>
<dbReference type="Proteomes" id="UP000313231">
    <property type="component" value="Unassembled WGS sequence"/>
</dbReference>
<dbReference type="EMBL" id="VDMP01000026">
    <property type="protein sequence ID" value="TNM37393.1"/>
    <property type="molecule type" value="Genomic_DNA"/>
</dbReference>
<dbReference type="InterPro" id="IPR044148">
    <property type="entry name" value="ALDH_GabD1-like"/>
</dbReference>
<sequence length="447" mass="46728">MSKYAVRNPATGEVLETFPTATDAEVAAAVAAAAAAHETWGRGTSVSERAALIARVAELHRERADQLAEAINLEMGKALGAAEGEVLFSADIYQYYADRAEVLLADQPIELLSGDGHALIRRQSVGALLGIMPWNYPVYQVARFAAPNLLLGNTIVLKHAAQCPRSAALQAEIFADAGLPEGAYVNVYATSDQIAGVIADPRIHGVSLTGSERAGSIIGELAGRHLKKCVLELGGSDPFVLLSTDDLAGAVDDALSARTGNVGQACNGAKRFVVVDELYDDFVRLLGDRIATATTAAPLSSTGAAEELAGQVAAAVDAGASLVSAGERDGAFHPVGVLTDVTPDNPAYHQEFFGPVAMVFRAADETDAVRIANDTPYGLGSYVYTTDPEQADRVASALEVGMVFVNGVGLEAVELPFGGVGRSGYGRELGTLGIDEFVNKKMIRVAR</sequence>
<dbReference type="InterPro" id="IPR047110">
    <property type="entry name" value="GABD/Sad-like"/>
</dbReference>
<keyword evidence="3" id="KW-0560">Oxidoreductase</keyword>
<dbReference type="AlphaFoldDB" id="A0A5C4VN93"/>
<evidence type="ECO:0000256" key="3">
    <source>
        <dbReference type="ARBA" id="ARBA00023002"/>
    </source>
</evidence>
<evidence type="ECO:0000313" key="5">
    <source>
        <dbReference type="EMBL" id="TNM37393.1"/>
    </source>
</evidence>
<reference evidence="5 6" key="1">
    <citation type="journal article" date="2016" name="Int. J. Syst. Evol. Microbiol.">
        <title>Nocardioides albidus sp. nov., an actinobacterium isolated from garden soil.</title>
        <authorList>
            <person name="Singh H."/>
            <person name="Du J."/>
            <person name="Trinh H."/>
            <person name="Won K."/>
            <person name="Yang J.E."/>
            <person name="Yin C."/>
            <person name="Kook M."/>
            <person name="Yi T.H."/>
        </authorList>
    </citation>
    <scope>NUCLEOTIDE SEQUENCE [LARGE SCALE GENOMIC DNA]</scope>
    <source>
        <strain evidence="5 6">CCTCC AB 2015297</strain>
    </source>
</reference>